<feature type="signal peptide" evidence="1">
    <location>
        <begin position="1"/>
        <end position="31"/>
    </location>
</feature>
<gene>
    <name evidence="2" type="ORF">HMPREF9140_00658</name>
</gene>
<accession>H1Q170</accession>
<evidence type="ECO:0000313" key="2">
    <source>
        <dbReference type="EMBL" id="EHO72531.1"/>
    </source>
</evidence>
<feature type="chain" id="PRO_5003553674" evidence="1">
    <location>
        <begin position="32"/>
        <end position="516"/>
    </location>
</feature>
<evidence type="ECO:0000256" key="1">
    <source>
        <dbReference type="SAM" id="SignalP"/>
    </source>
</evidence>
<dbReference type="HOGENOM" id="CLU_551916_0_0_10"/>
<reference evidence="2 3" key="1">
    <citation type="submission" date="2011-12" db="EMBL/GenBank/DDBJ databases">
        <title>The Genome Sequence of Prevotella micans F0438.</title>
        <authorList>
            <consortium name="The Broad Institute Genome Sequencing Platform"/>
            <person name="Earl A."/>
            <person name="Ward D."/>
            <person name="Feldgarden M."/>
            <person name="Gevers D."/>
            <person name="Izard J."/>
            <person name="Baranova O.V."/>
            <person name="Blanton J.M."/>
            <person name="Wade W.G."/>
            <person name="Dewhirst F.E."/>
            <person name="Young S.K."/>
            <person name="Zeng Q."/>
            <person name="Gargeya S."/>
            <person name="Fitzgerald M."/>
            <person name="Haas B."/>
            <person name="Abouelleil A."/>
            <person name="Alvarado L."/>
            <person name="Arachchi H.M."/>
            <person name="Berlin A."/>
            <person name="Chapman S.B."/>
            <person name="Gearin G."/>
            <person name="Goldberg J."/>
            <person name="Griggs A."/>
            <person name="Gujja S."/>
            <person name="Hansen M."/>
            <person name="Heiman D."/>
            <person name="Howarth C."/>
            <person name="Larimer J."/>
            <person name="Lui A."/>
            <person name="MacDonald P.J.P."/>
            <person name="McCowen C."/>
            <person name="Montmayeur A."/>
            <person name="Murphy C."/>
            <person name="Neiman D."/>
            <person name="Pearson M."/>
            <person name="Priest M."/>
            <person name="Roberts A."/>
            <person name="Saif S."/>
            <person name="Shea T."/>
            <person name="Sisk P."/>
            <person name="Stolte C."/>
            <person name="Sykes S."/>
            <person name="Wortman J."/>
            <person name="Nusbaum C."/>
            <person name="Birren B."/>
        </authorList>
    </citation>
    <scope>NUCLEOTIDE SEQUENCE [LARGE SCALE GENOMIC DNA]</scope>
    <source>
        <strain evidence="2 3">F0438</strain>
    </source>
</reference>
<dbReference type="STRING" id="883158.HMPREF9140_00658"/>
<keyword evidence="1" id="KW-0732">Signal</keyword>
<dbReference type="InterPro" id="IPR032675">
    <property type="entry name" value="LRR_dom_sf"/>
</dbReference>
<name>H1Q170_9BACT</name>
<dbReference type="Proteomes" id="UP000016023">
    <property type="component" value="Unassembled WGS sequence"/>
</dbReference>
<comment type="caution">
    <text evidence="2">The sequence shown here is derived from an EMBL/GenBank/DDBJ whole genome shotgun (WGS) entry which is preliminary data.</text>
</comment>
<dbReference type="PATRIC" id="fig|883158.3.peg.671"/>
<dbReference type="EMBL" id="AGWK01000019">
    <property type="protein sequence ID" value="EHO72531.1"/>
    <property type="molecule type" value="Genomic_DNA"/>
</dbReference>
<dbReference type="AlphaFoldDB" id="H1Q170"/>
<protein>
    <submittedName>
        <fullName evidence="2">Uncharacterized protein</fullName>
    </submittedName>
</protein>
<organism evidence="2 3">
    <name type="scientific">Prevotella micans F0438</name>
    <dbReference type="NCBI Taxonomy" id="883158"/>
    <lineage>
        <taxon>Bacteria</taxon>
        <taxon>Pseudomonadati</taxon>
        <taxon>Bacteroidota</taxon>
        <taxon>Bacteroidia</taxon>
        <taxon>Bacteroidales</taxon>
        <taxon>Prevotellaceae</taxon>
        <taxon>Prevotella</taxon>
    </lineage>
</organism>
<dbReference type="RefSeq" id="WP_006951712.1">
    <property type="nucleotide sequence ID" value="NZ_JH594521.1"/>
</dbReference>
<sequence length="516" mass="56961">MYSVNKITISMKRFLLLFVCFFTLVASKAQTKFSVTGEHNVKLWFEILEGSSSYQKSYDASVDEVAFIYPADGIKYPSDKPIVIPSAVEYGGKTYQVTFLGSAFNNTQVDSINFPASIRKSEGNFIYGGTVRHLCTPENLEVIPQSWLNHATIEEVWISPNVKEIERLGLSGEAFTRKRIHGLAQSKIEEIGSWSFIAHQYATDPVNYIKEVSVLPPTIRIIGDEPFSIREGGQGLPLDNFSVPPTIEQMGKEVYDIKQRVDVLHTTPFILGENTFGTQSTLEIFVPVDCSTAYKAAINWSAYSDKFREEVKVGSAGYTSYYLENENFKVPAGCTAYIITGINPSGSKIIPDQAVVKAFGAGKIIPKQTGFILQGTPNTTVEYQANVTGTEESVTGNLLIGTATEQEFNAAGYKYYIFSNNGDEGLGFYKQGTRNGASIKLAAHRAGLRLPLAIAPAKGFTIDFDAARKEAETTGIRDVRPTMQPRENVIYDLQGRRVTNPGRGIYIVNGKKVVRE</sequence>
<evidence type="ECO:0000313" key="3">
    <source>
        <dbReference type="Proteomes" id="UP000016023"/>
    </source>
</evidence>
<dbReference type="Gene3D" id="3.80.10.10">
    <property type="entry name" value="Ribonuclease Inhibitor"/>
    <property type="match status" value="1"/>
</dbReference>
<proteinExistence type="predicted"/>
<keyword evidence="3" id="KW-1185">Reference proteome</keyword>